<proteinExistence type="predicted"/>
<evidence type="ECO:0000313" key="1">
    <source>
        <dbReference type="EMBL" id="DAG02126.1"/>
    </source>
</evidence>
<dbReference type="EMBL" id="BK016203">
    <property type="protein sequence ID" value="DAG02126.1"/>
    <property type="molecule type" value="Genomic_DNA"/>
</dbReference>
<name>A0A8S5V600_9CAUD</name>
<reference evidence="1" key="1">
    <citation type="journal article" date="2021" name="Proc. Natl. Acad. Sci. U.S.A.">
        <title>A Catalog of Tens of Thousands of Viruses from Human Metagenomes Reveals Hidden Associations with Chronic Diseases.</title>
        <authorList>
            <person name="Tisza M.J."/>
            <person name="Buck C.B."/>
        </authorList>
    </citation>
    <scope>NUCLEOTIDE SEQUENCE</scope>
    <source>
        <strain evidence="1">Ct4uh47</strain>
    </source>
</reference>
<accession>A0A8S5V600</accession>
<organism evidence="1">
    <name type="scientific">Myoviridae sp. ct4uh47</name>
    <dbReference type="NCBI Taxonomy" id="2825032"/>
    <lineage>
        <taxon>Viruses</taxon>
        <taxon>Duplodnaviria</taxon>
        <taxon>Heunggongvirae</taxon>
        <taxon>Uroviricota</taxon>
        <taxon>Caudoviricetes</taxon>
    </lineage>
</organism>
<protein>
    <submittedName>
        <fullName evidence="1">LIM domain-binding protein 1, LIM/homeobox (Fusion) protein-protein complex, PROTEIN</fullName>
    </submittedName>
</protein>
<sequence>MSYPYYEPERPLEPVDQEVDGALVCCECEETIPGDAWYFEVGGQYYCEDCMNDHKHLAPFKGEW</sequence>